<feature type="coiled-coil region" evidence="7">
    <location>
        <begin position="165"/>
        <end position="192"/>
    </location>
</feature>
<evidence type="ECO:0000256" key="2">
    <source>
        <dbReference type="ARBA" id="ARBA00010587"/>
    </source>
</evidence>
<feature type="domain" description="GGDEF" evidence="8">
    <location>
        <begin position="234"/>
        <end position="367"/>
    </location>
</feature>
<dbReference type="SUPFAM" id="SSF55073">
    <property type="entry name" value="Nucleotide cyclase"/>
    <property type="match status" value="1"/>
</dbReference>
<dbReference type="GO" id="GO:0046872">
    <property type="term" value="F:metal ion binding"/>
    <property type="evidence" value="ECO:0007669"/>
    <property type="project" value="UniProtKB-KW"/>
</dbReference>
<evidence type="ECO:0000313" key="9">
    <source>
        <dbReference type="EMBL" id="TKB56788.1"/>
    </source>
</evidence>
<dbReference type="InterPro" id="IPR035938">
    <property type="entry name" value="Hemerythrin-like_sf"/>
</dbReference>
<gene>
    <name evidence="9" type="ORF">FCL42_06555</name>
</gene>
<dbReference type="CDD" id="cd01949">
    <property type="entry name" value="GGDEF"/>
    <property type="match status" value="1"/>
</dbReference>
<accession>A0A4U1BRJ4</accession>
<dbReference type="EC" id="2.7.7.65" evidence="3"/>
<comment type="cofactor">
    <cofactor evidence="1">
        <name>Mg(2+)</name>
        <dbReference type="ChEBI" id="CHEBI:18420"/>
    </cofactor>
</comment>
<dbReference type="Gene3D" id="3.30.70.270">
    <property type="match status" value="1"/>
</dbReference>
<dbReference type="SMART" id="SM00267">
    <property type="entry name" value="GGDEF"/>
    <property type="match status" value="1"/>
</dbReference>
<dbReference type="Pfam" id="PF01814">
    <property type="entry name" value="Hemerythrin"/>
    <property type="match status" value="1"/>
</dbReference>
<dbReference type="PROSITE" id="PS50887">
    <property type="entry name" value="GGDEF"/>
    <property type="match status" value="1"/>
</dbReference>
<dbReference type="CDD" id="cd12107">
    <property type="entry name" value="Hemerythrin"/>
    <property type="match status" value="1"/>
</dbReference>
<dbReference type="FunFam" id="3.30.70.270:FF:000001">
    <property type="entry name" value="Diguanylate cyclase domain protein"/>
    <property type="match status" value="1"/>
</dbReference>
<dbReference type="InterPro" id="IPR012312">
    <property type="entry name" value="Hemerythrin-like"/>
</dbReference>
<comment type="catalytic activity">
    <reaction evidence="6">
        <text>2 GTP = 3',3'-c-di-GMP + 2 diphosphate</text>
        <dbReference type="Rhea" id="RHEA:24898"/>
        <dbReference type="ChEBI" id="CHEBI:33019"/>
        <dbReference type="ChEBI" id="CHEBI:37565"/>
        <dbReference type="ChEBI" id="CHEBI:58805"/>
        <dbReference type="EC" id="2.7.7.65"/>
    </reaction>
</comment>
<reference evidence="9 10" key="1">
    <citation type="submission" date="2019-04" db="EMBL/GenBank/DDBJ databases">
        <authorList>
            <person name="Hwang J.C."/>
        </authorList>
    </citation>
    <scope>NUCLEOTIDE SEQUENCE [LARGE SCALE GENOMIC DNA]</scope>
    <source>
        <strain evidence="9 10">IMCC35002</strain>
    </source>
</reference>
<dbReference type="PANTHER" id="PTHR45138">
    <property type="entry name" value="REGULATORY COMPONENTS OF SENSORY TRANSDUCTION SYSTEM"/>
    <property type="match status" value="1"/>
</dbReference>
<name>A0A4U1BRJ4_9GAMM</name>
<sequence length="370" mass="41675">MRSFNWNENFVTGFGSVDSQHKELVSLINELGNQLVEDRFDPQRADELIQKLVDYAHYHFREEEALMLEVGIDARHLNHHIEEHQYFLREVCTLKDASNTEVSATYMLKFLTHWLAYHILGQDQNMARQLELIQAGVAANAAFEHQQRNENPATATLVDAIGCLFKQVSTRNRELQELNLTLEEKVNQRTQELLKANTHLEELSLTDTLTQLPNRRHGMQTLARLWQEGEATGQPVSVMLVDADYFKLVNDNYGHAIGDKVLKELARTLEGALRTDDMVCRLGGDEFLVLCPNTDEQGAKFLAEQLVAKVDSLKVETGASPWRGSISLGFATQQPKGDQSESLIRRADRGVYAAKVAGRGCARSVNISGE</sequence>
<evidence type="ECO:0000256" key="3">
    <source>
        <dbReference type="ARBA" id="ARBA00012528"/>
    </source>
</evidence>
<evidence type="ECO:0000259" key="8">
    <source>
        <dbReference type="PROSITE" id="PS50887"/>
    </source>
</evidence>
<keyword evidence="4" id="KW-0479">Metal-binding</keyword>
<dbReference type="InterPro" id="IPR029787">
    <property type="entry name" value="Nucleotide_cyclase"/>
</dbReference>
<evidence type="ECO:0000313" key="10">
    <source>
        <dbReference type="Proteomes" id="UP000305675"/>
    </source>
</evidence>
<keyword evidence="5" id="KW-0408">Iron</keyword>
<dbReference type="RefSeq" id="WP_136862592.1">
    <property type="nucleotide sequence ID" value="NZ_SWCJ01000003.1"/>
</dbReference>
<dbReference type="Gene3D" id="1.20.120.50">
    <property type="entry name" value="Hemerythrin-like"/>
    <property type="match status" value="1"/>
</dbReference>
<dbReference type="NCBIfam" id="TIGR02481">
    <property type="entry name" value="hemeryth_dom"/>
    <property type="match status" value="1"/>
</dbReference>
<evidence type="ECO:0000256" key="4">
    <source>
        <dbReference type="ARBA" id="ARBA00022723"/>
    </source>
</evidence>
<dbReference type="InterPro" id="IPR050469">
    <property type="entry name" value="Diguanylate_Cyclase"/>
</dbReference>
<dbReference type="GO" id="GO:0052621">
    <property type="term" value="F:diguanylate cyclase activity"/>
    <property type="evidence" value="ECO:0007669"/>
    <property type="project" value="UniProtKB-EC"/>
</dbReference>
<keyword evidence="7" id="KW-0175">Coiled coil</keyword>
<evidence type="ECO:0000256" key="7">
    <source>
        <dbReference type="SAM" id="Coils"/>
    </source>
</evidence>
<organism evidence="9 10">
    <name type="scientific">Ferrimonas aestuarii</name>
    <dbReference type="NCBI Taxonomy" id="2569539"/>
    <lineage>
        <taxon>Bacteria</taxon>
        <taxon>Pseudomonadati</taxon>
        <taxon>Pseudomonadota</taxon>
        <taxon>Gammaproteobacteria</taxon>
        <taxon>Alteromonadales</taxon>
        <taxon>Ferrimonadaceae</taxon>
        <taxon>Ferrimonas</taxon>
    </lineage>
</organism>
<evidence type="ECO:0000256" key="5">
    <source>
        <dbReference type="ARBA" id="ARBA00023004"/>
    </source>
</evidence>
<protein>
    <recommendedName>
        <fullName evidence="3">diguanylate cyclase</fullName>
        <ecNumber evidence="3">2.7.7.65</ecNumber>
    </recommendedName>
</protein>
<dbReference type="Proteomes" id="UP000305675">
    <property type="component" value="Unassembled WGS sequence"/>
</dbReference>
<dbReference type="InterPro" id="IPR043128">
    <property type="entry name" value="Rev_trsase/Diguanyl_cyclase"/>
</dbReference>
<dbReference type="NCBIfam" id="TIGR00254">
    <property type="entry name" value="GGDEF"/>
    <property type="match status" value="1"/>
</dbReference>
<comment type="similarity">
    <text evidence="2">Belongs to the hemerythrin family.</text>
</comment>
<dbReference type="Pfam" id="PF00990">
    <property type="entry name" value="GGDEF"/>
    <property type="match status" value="1"/>
</dbReference>
<dbReference type="OrthoDB" id="9813903at2"/>
<dbReference type="PANTHER" id="PTHR45138:SF9">
    <property type="entry name" value="DIGUANYLATE CYCLASE DGCM-RELATED"/>
    <property type="match status" value="1"/>
</dbReference>
<comment type="caution">
    <text evidence="9">The sequence shown here is derived from an EMBL/GenBank/DDBJ whole genome shotgun (WGS) entry which is preliminary data.</text>
</comment>
<dbReference type="NCBIfam" id="NF033749">
    <property type="entry name" value="bact_hemeryth"/>
    <property type="match status" value="1"/>
</dbReference>
<dbReference type="InterPro" id="IPR000160">
    <property type="entry name" value="GGDEF_dom"/>
</dbReference>
<proteinExistence type="inferred from homology"/>
<evidence type="ECO:0000256" key="6">
    <source>
        <dbReference type="ARBA" id="ARBA00034247"/>
    </source>
</evidence>
<dbReference type="EMBL" id="SWCJ01000003">
    <property type="protein sequence ID" value="TKB56788.1"/>
    <property type="molecule type" value="Genomic_DNA"/>
</dbReference>
<dbReference type="AlphaFoldDB" id="A0A4U1BRJ4"/>
<dbReference type="InterPro" id="IPR012827">
    <property type="entry name" value="Hemerythrin_metal-bd"/>
</dbReference>
<evidence type="ECO:0000256" key="1">
    <source>
        <dbReference type="ARBA" id="ARBA00001946"/>
    </source>
</evidence>
<keyword evidence="10" id="KW-1185">Reference proteome</keyword>
<dbReference type="SUPFAM" id="SSF47188">
    <property type="entry name" value="Hemerythrin-like"/>
    <property type="match status" value="1"/>
</dbReference>